<keyword evidence="3" id="KW-1185">Reference proteome</keyword>
<dbReference type="SUPFAM" id="SSF49344">
    <property type="entry name" value="CBD9-like"/>
    <property type="match status" value="1"/>
</dbReference>
<sequence length="267" mass="30103">MHSFTLSKALQKSRSVIKIGFAFSITISAWACAQTQVRTPILQATETITVDAISDEKAWQLAQWRQVDQLLLGENLEAEDFTGRYKLLWDTAALYMLLEITDDVLIDTHPDPLIKYWDDDCVEIFVDEDGSGGNHQFTFNAFAYHVGLDRNVSDMGPTLKSTDSTVQTYNEHIQSQWTRSPQTQVITWELKISLFDDTFLPGADAKPTKLSRNKEIGFMLAYCDADKAVNGESTREHFIGSYPIEGINGNKDLGYIDASVFEPMILK</sequence>
<proteinExistence type="predicted"/>
<protein>
    <submittedName>
        <fullName evidence="2">Carbohydrate binding module family 9 domain protein</fullName>
    </submittedName>
</protein>
<reference evidence="2 3" key="1">
    <citation type="journal article" date="2011" name="J. Bacteriol.">
        <title>Complete genome sequence of seawater bacterium Glaciecola nitratireducens FR1064T.</title>
        <authorList>
            <person name="Bian F."/>
            <person name="Qin Q.L."/>
            <person name="Xie B.B."/>
            <person name="Shu Y.L."/>
            <person name="Zhang X.Y."/>
            <person name="Yu Y."/>
            <person name="Chen B."/>
            <person name="Chen X.L."/>
            <person name="Zhou B.C."/>
            <person name="Zhang Y.Z."/>
        </authorList>
    </citation>
    <scope>NUCLEOTIDE SEQUENCE [LARGE SCALE GENOMIC DNA]</scope>
    <source>
        <strain evidence="3">JCM 12485 / KCTC 12276 / FR1064</strain>
    </source>
</reference>
<dbReference type="HOGENOM" id="CLU_075287_0_0_6"/>
<evidence type="ECO:0000313" key="3">
    <source>
        <dbReference type="Proteomes" id="UP000009282"/>
    </source>
</evidence>
<dbReference type="RefSeq" id="WP_014108518.1">
    <property type="nucleotide sequence ID" value="NC_016041.1"/>
</dbReference>
<dbReference type="EMBL" id="CP003060">
    <property type="protein sequence ID" value="AEP29644.1"/>
    <property type="molecule type" value="Genomic_DNA"/>
</dbReference>
<dbReference type="AlphaFoldDB" id="G4QGK7"/>
<dbReference type="InterPro" id="IPR010502">
    <property type="entry name" value="Carb-bd_dom_fam9"/>
</dbReference>
<dbReference type="GO" id="GO:0004553">
    <property type="term" value="F:hydrolase activity, hydrolyzing O-glycosyl compounds"/>
    <property type="evidence" value="ECO:0007669"/>
    <property type="project" value="InterPro"/>
</dbReference>
<dbReference type="Gene3D" id="2.60.40.1190">
    <property type="match status" value="1"/>
</dbReference>
<organism evidence="2 3">
    <name type="scientific">Glaciecola nitratireducens (strain JCM 12485 / KCTC 12276 / FR1064)</name>
    <dbReference type="NCBI Taxonomy" id="1085623"/>
    <lineage>
        <taxon>Bacteria</taxon>
        <taxon>Pseudomonadati</taxon>
        <taxon>Pseudomonadota</taxon>
        <taxon>Gammaproteobacteria</taxon>
        <taxon>Alteromonadales</taxon>
        <taxon>Alteromonadaceae</taxon>
        <taxon>Brumicola</taxon>
    </lineage>
</organism>
<gene>
    <name evidence="2" type="ordered locus">GNIT_1526</name>
</gene>
<dbReference type="STRING" id="1085623.GNIT_1526"/>
<evidence type="ECO:0000259" key="1">
    <source>
        <dbReference type="Pfam" id="PF06452"/>
    </source>
</evidence>
<dbReference type="Proteomes" id="UP000009282">
    <property type="component" value="Chromosome"/>
</dbReference>
<dbReference type="GO" id="GO:0030246">
    <property type="term" value="F:carbohydrate binding"/>
    <property type="evidence" value="ECO:0007669"/>
    <property type="project" value="InterPro"/>
</dbReference>
<evidence type="ECO:0000313" key="2">
    <source>
        <dbReference type="EMBL" id="AEP29644.1"/>
    </source>
</evidence>
<dbReference type="Pfam" id="PF06452">
    <property type="entry name" value="CBM9_1"/>
    <property type="match status" value="1"/>
</dbReference>
<dbReference type="KEGG" id="gni:GNIT_1526"/>
<dbReference type="OrthoDB" id="9786766at2"/>
<dbReference type="CDD" id="cd00241">
    <property type="entry name" value="DOMON_like"/>
    <property type="match status" value="1"/>
</dbReference>
<feature type="domain" description="Carbohydrate-binding" evidence="1">
    <location>
        <begin position="51"/>
        <end position="267"/>
    </location>
</feature>
<accession>G4QGK7</accession>
<dbReference type="eggNOG" id="COG2133">
    <property type="taxonomic scope" value="Bacteria"/>
</dbReference>
<name>G4QGK7_GLANF</name>
<dbReference type="GO" id="GO:0016052">
    <property type="term" value="P:carbohydrate catabolic process"/>
    <property type="evidence" value="ECO:0007669"/>
    <property type="project" value="InterPro"/>
</dbReference>